<keyword evidence="15" id="KW-0744">Spermatogenesis</keyword>
<dbReference type="InterPro" id="IPR021925">
    <property type="entry name" value="BAG6"/>
</dbReference>
<evidence type="ECO:0000256" key="10">
    <source>
        <dbReference type="ARBA" id="ARBA00022703"/>
    </source>
</evidence>
<dbReference type="SUPFAM" id="SSF54236">
    <property type="entry name" value="Ubiquitin-like"/>
    <property type="match status" value="1"/>
</dbReference>
<keyword evidence="26" id="KW-1185">Reference proteome</keyword>
<comment type="function">
    <text evidence="21">Involved in DNA damage-induced apoptosis: following DNA damage, accumulates in the nucleus and forms a complex with p300/EP300, enhancing p300/EP300-mediated p53/TP53 acetylation leading to increase p53/TP53 transcriptional activity. When nuclear, may also act as a component of some chromatin regulator complex that regulates histone 3 'Lys-4' dimethylation (H3K4me2).</text>
</comment>
<feature type="region of interest" description="Disordered" evidence="23">
    <location>
        <begin position="369"/>
        <end position="391"/>
    </location>
</feature>
<keyword evidence="12" id="KW-0221">Differentiation</keyword>
<keyword evidence="16" id="KW-0007">Acetylation</keyword>
<keyword evidence="14" id="KW-0391">Immunity</keyword>
<dbReference type="PANTHER" id="PTHR15204">
    <property type="entry name" value="LARGE PROLINE-RICH PROTEIN BAG6"/>
    <property type="match status" value="1"/>
</dbReference>
<feature type="region of interest" description="Disordered" evidence="23">
    <location>
        <begin position="1041"/>
        <end position="1066"/>
    </location>
</feature>
<dbReference type="InterPro" id="IPR048926">
    <property type="entry name" value="Bag6_BAGS"/>
</dbReference>
<evidence type="ECO:0000256" key="8">
    <source>
        <dbReference type="ARBA" id="ARBA00022525"/>
    </source>
</evidence>
<evidence type="ECO:0000256" key="14">
    <source>
        <dbReference type="ARBA" id="ARBA00022859"/>
    </source>
</evidence>
<keyword evidence="10" id="KW-0053">Apoptosis</keyword>
<evidence type="ECO:0000256" key="9">
    <source>
        <dbReference type="ARBA" id="ARBA00022553"/>
    </source>
</evidence>
<feature type="compositionally biased region" description="Low complexity" evidence="23">
    <location>
        <begin position="86"/>
        <end position="102"/>
    </location>
</feature>
<dbReference type="CDD" id="cd01809">
    <property type="entry name" value="Ubl_BAG6"/>
    <property type="match status" value="1"/>
</dbReference>
<dbReference type="GO" id="GO:0005576">
    <property type="term" value="C:extracellular region"/>
    <property type="evidence" value="ECO:0007669"/>
    <property type="project" value="UniProtKB-SubCell"/>
</dbReference>
<evidence type="ECO:0000256" key="5">
    <source>
        <dbReference type="ARBA" id="ARBA00021614"/>
    </source>
</evidence>
<keyword evidence="7" id="KW-0963">Cytoplasm</keyword>
<comment type="subcellular location">
    <subcellularLocation>
        <location evidence="3">Cytoplasm</location>
        <location evidence="3">Cytosol</location>
    </subcellularLocation>
    <subcellularLocation>
        <location evidence="2">Nucleus</location>
    </subcellularLocation>
    <subcellularLocation>
        <location evidence="4">Secreted</location>
        <location evidence="4">Extracellular exosome</location>
    </subcellularLocation>
</comment>
<dbReference type="GO" id="GO:0007283">
    <property type="term" value="P:spermatogenesis"/>
    <property type="evidence" value="ECO:0007669"/>
    <property type="project" value="UniProtKB-KW"/>
</dbReference>
<proteinExistence type="predicted"/>
<evidence type="ECO:0000256" key="20">
    <source>
        <dbReference type="ARBA" id="ARBA00030033"/>
    </source>
</evidence>
<feature type="compositionally biased region" description="Polar residues" evidence="23">
    <location>
        <begin position="311"/>
        <end position="321"/>
    </location>
</feature>
<dbReference type="Gene3D" id="3.10.20.90">
    <property type="entry name" value="Phosphatidylinositol 3-kinase Catalytic Subunit, Chain A, domain 1"/>
    <property type="match status" value="1"/>
</dbReference>
<keyword evidence="6" id="KW-0813">Transport</keyword>
<evidence type="ECO:0000256" key="13">
    <source>
        <dbReference type="ARBA" id="ARBA00022853"/>
    </source>
</evidence>
<name>A0A9Q0E168_9TELE</name>
<evidence type="ECO:0000259" key="24">
    <source>
        <dbReference type="PROSITE" id="PS50053"/>
    </source>
</evidence>
<keyword evidence="18" id="KW-0539">Nucleus</keyword>
<evidence type="ECO:0000256" key="23">
    <source>
        <dbReference type="SAM" id="MobiDB-lite"/>
    </source>
</evidence>
<evidence type="ECO:0000256" key="7">
    <source>
        <dbReference type="ARBA" id="ARBA00022490"/>
    </source>
</evidence>
<dbReference type="OrthoDB" id="1885901at2759"/>
<evidence type="ECO:0000256" key="1">
    <source>
        <dbReference type="ARBA" id="ARBA00002067"/>
    </source>
</evidence>
<gene>
    <name evidence="25" type="ORF">NHX12_001682</name>
</gene>
<dbReference type="GO" id="GO:0006325">
    <property type="term" value="P:chromatin organization"/>
    <property type="evidence" value="ECO:0007669"/>
    <property type="project" value="UniProtKB-KW"/>
</dbReference>
<evidence type="ECO:0000256" key="16">
    <source>
        <dbReference type="ARBA" id="ARBA00022990"/>
    </source>
</evidence>
<dbReference type="FunFam" id="3.10.20.90:FF:000041">
    <property type="entry name" value="large proline-rich protein BAG6 isoform X1"/>
    <property type="match status" value="1"/>
</dbReference>
<sequence length="1066" mass="114286">MGEPNTLIEVTVKTLDSQSRSYSVCSQLTVKEFKEHIAESVGIPVDKQRLIYQGRVLQDERTLGDYNVSGKVIHLVERAPPPASQPGSESGSGSADPGASAPQGPPHDRNANSYVMLGTFNLPVNLVDPQQIQMSVQQLMSGIGENARNATVTTSTGNGSMNVHIDMDQTVHSEPTLRILLAENLLRDANDLILWMEAGPNHPSPLELLQMLVELRRVEERLQPYIQRARTILETATSAEYSNTEREEDQGILNTVGESLRLLGNALVALGDLRCNLLSPAPRHLHVIRPMSHYINPGAVHHMPMQMNMGATVTMGTNGSEGQAPPTQPTAPSEQAGQGQTPSSNQQPGPAGPQVFRVSHQAVPVVMMQMNPDGSGVNPPTGQTAPGQPGPDFMRNLMQQISQYAAVAMATSAATGQPPVPFQAMPPGSSIRAPIRGPAPPPGQPRGMFNRPAFNPLAPPFGGGSVYMRPGAPGHMMNDLGRPFLVPGQTAGHTGTSSHSSSSSFSFSSSSGPTAPPTSENSVPHGQSQTGSGQPLPPDLSQLLGSLLGGVAGGVATPITATSSGVPAFIQGVNDFMQLASQPAFSPAPPPSGTPGPAPPGPGPVPPGPGVVDPEFFTGIVRGVLTSMMGPLGQGQGQGNVESIEQFIQRLSQSSNLFTVSEETSGFFGELMTLVCQSFSMSDLVQLLHGDHQPLGRIQPQLARFFTHNYLDDQEPTDLNITAAADSLVNELEEYITESFRESSVSLLERVDFTQSNMACFRHELACIATHILRCTDESFGPRLLNMCNMALFKCLSLNLHCLQGNQTALTSVINHRIRRMSSDMSPSLVNWMTSMIAMRLQVVLNYLPVNSDDIQQYIVYTQNQSPDNAVSTPQETRTLPLETRTLPLETRTLPLETRTLPLETRTLPLETRTELGDRGACGGTPLGGAVVTSSWAEDGESESWEAEVPPEWVPIIRCDLLSQRKMKGQPPLSDSYLTGMPAKRRKAGQAGGALLSLSDAVSQAARSAGVRPISPTGLQEELDSQELQEAYSDQVKADLKRRVEDDPDFNGQQFPNAHQAFSPDS</sequence>
<feature type="domain" description="Ubiquitin-like" evidence="24">
    <location>
        <begin position="8"/>
        <end position="69"/>
    </location>
</feature>
<dbReference type="Proteomes" id="UP001148018">
    <property type="component" value="Unassembled WGS sequence"/>
</dbReference>
<keyword evidence="9" id="KW-0597">Phosphoprotein</keyword>
<keyword evidence="17" id="KW-0143">Chaperone</keyword>
<evidence type="ECO:0000256" key="12">
    <source>
        <dbReference type="ARBA" id="ARBA00022782"/>
    </source>
</evidence>
<comment type="caution">
    <text evidence="25">The sequence shown here is derived from an EMBL/GenBank/DDBJ whole genome shotgun (WGS) entry which is preliminary data.</text>
</comment>
<dbReference type="PROSITE" id="PS00299">
    <property type="entry name" value="UBIQUITIN_1"/>
    <property type="match status" value="1"/>
</dbReference>
<feature type="compositionally biased region" description="Pro residues" evidence="23">
    <location>
        <begin position="586"/>
        <end position="609"/>
    </location>
</feature>
<feature type="region of interest" description="Disordered" evidence="23">
    <location>
        <begin position="78"/>
        <end position="112"/>
    </location>
</feature>
<dbReference type="GO" id="GO:0002376">
    <property type="term" value="P:immune system process"/>
    <property type="evidence" value="ECO:0007669"/>
    <property type="project" value="UniProtKB-KW"/>
</dbReference>
<feature type="compositionally biased region" description="Polar residues" evidence="23">
    <location>
        <begin position="520"/>
        <end position="531"/>
    </location>
</feature>
<protein>
    <recommendedName>
        <fullName evidence="5">Large proline-rich protein BAG6</fullName>
    </recommendedName>
    <alternativeName>
        <fullName evidence="20">BCL2-associated athanogene 6</fullName>
    </alternativeName>
    <alternativeName>
        <fullName evidence="19">HLA-B-associated transcript 3</fullName>
    </alternativeName>
</protein>
<evidence type="ECO:0000313" key="26">
    <source>
        <dbReference type="Proteomes" id="UP001148018"/>
    </source>
</evidence>
<dbReference type="PROSITE" id="PS50053">
    <property type="entry name" value="UBIQUITIN_2"/>
    <property type="match status" value="1"/>
</dbReference>
<comment type="subunit">
    <text evidence="22">Component of the BAG6/BAT3 complex, also named BAT3 complex, at least composed of BAG6, UBL4A and GET4/TRC35. Interacts with GET4; the interaction is direct and localizes BAG6 in the cytosol. Interacts with UBL4A; the interaction is direct and required for UBL4A protein stability. Interacts with AIFM1. Interacts with HSPA2. Interacts with CTCFL. Interacts with p300/EP300. Interacts (via ubiquitin-like domain) with RNF126; required for BAG6-dependent ubiquitination of proteins mislocalized to the cytosol. Interacts (via ubiquitin-like domain) with SGTA; SGTA competes with RNF126 by binding the same region of BAG6, thereby promoting deubiquitination of BAG6-target proteins and rescuing them from degradation. Interacts with ricin A chain. Interacts with VCP and AMFR; both form the VCP/p97-AMFR/gp78 complex. Interacts with SYVN1. Interacts with USP13; the interaction is direct and may mediate UBL4A deubiquitination. Interacts with ZFAND2B. Interacts with KPNA2. Interacts with UBQLN4.</text>
</comment>
<evidence type="ECO:0000256" key="17">
    <source>
        <dbReference type="ARBA" id="ARBA00023186"/>
    </source>
</evidence>
<dbReference type="InterPro" id="IPR000626">
    <property type="entry name" value="Ubiquitin-like_dom"/>
</dbReference>
<dbReference type="InterPro" id="IPR029071">
    <property type="entry name" value="Ubiquitin-like_domsf"/>
</dbReference>
<evidence type="ECO:0000256" key="21">
    <source>
        <dbReference type="ARBA" id="ARBA00046003"/>
    </source>
</evidence>
<evidence type="ECO:0000256" key="19">
    <source>
        <dbReference type="ARBA" id="ARBA00029739"/>
    </source>
</evidence>
<dbReference type="Pfam" id="PF00240">
    <property type="entry name" value="ubiquitin"/>
    <property type="match status" value="1"/>
</dbReference>
<dbReference type="SMART" id="SM00213">
    <property type="entry name" value="UBQ"/>
    <property type="match status" value="1"/>
</dbReference>
<dbReference type="Pfam" id="PF12057">
    <property type="entry name" value="BAG6"/>
    <property type="match status" value="1"/>
</dbReference>
<dbReference type="EMBL" id="JANIIK010000109">
    <property type="protein sequence ID" value="KAJ3598169.1"/>
    <property type="molecule type" value="Genomic_DNA"/>
</dbReference>
<keyword evidence="13" id="KW-0156">Chromatin regulator</keyword>
<evidence type="ECO:0000256" key="3">
    <source>
        <dbReference type="ARBA" id="ARBA00004514"/>
    </source>
</evidence>
<evidence type="ECO:0000256" key="2">
    <source>
        <dbReference type="ARBA" id="ARBA00004123"/>
    </source>
</evidence>
<feature type="region of interest" description="Disordered" evidence="23">
    <location>
        <begin position="581"/>
        <end position="613"/>
    </location>
</feature>
<feature type="region of interest" description="Disordered" evidence="23">
    <location>
        <begin position="478"/>
        <end position="542"/>
    </location>
</feature>
<feature type="compositionally biased region" description="Low complexity" evidence="23">
    <location>
        <begin position="379"/>
        <end position="391"/>
    </location>
</feature>
<comment type="function">
    <text evidence="1">Released extracellularly via exosomes, it is a ligand of the natural killer/NK cells receptor NCR3 and stimulates NK cells cytotoxicity. It may thereby trigger NK cells cytotoxicity against neighboring tumor cells and immature myeloid dendritic cells (DC).</text>
</comment>
<dbReference type="AlphaFoldDB" id="A0A9Q0E168"/>
<feature type="compositionally biased region" description="Polar residues" evidence="23">
    <location>
        <begin position="330"/>
        <end position="348"/>
    </location>
</feature>
<evidence type="ECO:0000256" key="18">
    <source>
        <dbReference type="ARBA" id="ARBA00023242"/>
    </source>
</evidence>
<evidence type="ECO:0000256" key="6">
    <source>
        <dbReference type="ARBA" id="ARBA00022448"/>
    </source>
</evidence>
<dbReference type="GO" id="GO:0071818">
    <property type="term" value="C:BAT3 complex"/>
    <property type="evidence" value="ECO:0007669"/>
    <property type="project" value="TreeGrafter"/>
</dbReference>
<keyword evidence="11" id="KW-0677">Repeat</keyword>
<feature type="compositionally biased region" description="Low complexity" evidence="23">
    <location>
        <begin position="490"/>
        <end position="519"/>
    </location>
</feature>
<dbReference type="GO" id="GO:0030154">
    <property type="term" value="P:cell differentiation"/>
    <property type="evidence" value="ECO:0007669"/>
    <property type="project" value="UniProtKB-KW"/>
</dbReference>
<evidence type="ECO:0000256" key="11">
    <source>
        <dbReference type="ARBA" id="ARBA00022737"/>
    </source>
</evidence>
<dbReference type="GO" id="GO:0036503">
    <property type="term" value="P:ERAD pathway"/>
    <property type="evidence" value="ECO:0007669"/>
    <property type="project" value="TreeGrafter"/>
</dbReference>
<dbReference type="GO" id="GO:0006915">
    <property type="term" value="P:apoptotic process"/>
    <property type="evidence" value="ECO:0007669"/>
    <property type="project" value="UniProtKB-KW"/>
</dbReference>
<dbReference type="Pfam" id="PF20960">
    <property type="entry name" value="Bag6_BAGS"/>
    <property type="match status" value="1"/>
</dbReference>
<dbReference type="GO" id="GO:0051787">
    <property type="term" value="F:misfolded protein binding"/>
    <property type="evidence" value="ECO:0007669"/>
    <property type="project" value="TreeGrafter"/>
</dbReference>
<evidence type="ECO:0000313" key="25">
    <source>
        <dbReference type="EMBL" id="KAJ3598169.1"/>
    </source>
</evidence>
<evidence type="ECO:0000256" key="15">
    <source>
        <dbReference type="ARBA" id="ARBA00022871"/>
    </source>
</evidence>
<dbReference type="GO" id="GO:0031593">
    <property type="term" value="F:polyubiquitin modification-dependent protein binding"/>
    <property type="evidence" value="ECO:0007669"/>
    <property type="project" value="TreeGrafter"/>
</dbReference>
<evidence type="ECO:0000256" key="22">
    <source>
        <dbReference type="ARBA" id="ARBA00046936"/>
    </source>
</evidence>
<dbReference type="InterPro" id="IPR019954">
    <property type="entry name" value="Ubiquitin_CS"/>
</dbReference>
<keyword evidence="8" id="KW-0964">Secreted</keyword>
<dbReference type="GO" id="GO:0005634">
    <property type="term" value="C:nucleus"/>
    <property type="evidence" value="ECO:0007669"/>
    <property type="project" value="UniProtKB-SubCell"/>
</dbReference>
<dbReference type="PANTHER" id="PTHR15204:SF0">
    <property type="entry name" value="LARGE PROLINE-RICH PROTEIN BAG6"/>
    <property type="match status" value="1"/>
</dbReference>
<organism evidence="25 26">
    <name type="scientific">Muraenolepis orangiensis</name>
    <name type="common">Patagonian moray cod</name>
    <dbReference type="NCBI Taxonomy" id="630683"/>
    <lineage>
        <taxon>Eukaryota</taxon>
        <taxon>Metazoa</taxon>
        <taxon>Chordata</taxon>
        <taxon>Craniata</taxon>
        <taxon>Vertebrata</taxon>
        <taxon>Euteleostomi</taxon>
        <taxon>Actinopterygii</taxon>
        <taxon>Neopterygii</taxon>
        <taxon>Teleostei</taxon>
        <taxon>Neoteleostei</taxon>
        <taxon>Acanthomorphata</taxon>
        <taxon>Zeiogadaria</taxon>
        <taxon>Gadariae</taxon>
        <taxon>Gadiformes</taxon>
        <taxon>Muraenolepidoidei</taxon>
        <taxon>Muraenolepididae</taxon>
        <taxon>Muraenolepis</taxon>
    </lineage>
</organism>
<evidence type="ECO:0000256" key="4">
    <source>
        <dbReference type="ARBA" id="ARBA00004550"/>
    </source>
</evidence>
<accession>A0A9Q0E168</accession>
<feature type="region of interest" description="Disordered" evidence="23">
    <location>
        <begin position="311"/>
        <end position="354"/>
    </location>
</feature>
<reference evidence="25" key="1">
    <citation type="submission" date="2022-07" db="EMBL/GenBank/DDBJ databases">
        <title>Chromosome-level genome of Muraenolepis orangiensis.</title>
        <authorList>
            <person name="Kim J."/>
        </authorList>
    </citation>
    <scope>NUCLEOTIDE SEQUENCE</scope>
    <source>
        <strain evidence="25">KU_S4_2022</strain>
        <tissue evidence="25">Muscle</tissue>
    </source>
</reference>